<organism evidence="3 4">
    <name type="scientific">Favolaschia claudopus</name>
    <dbReference type="NCBI Taxonomy" id="2862362"/>
    <lineage>
        <taxon>Eukaryota</taxon>
        <taxon>Fungi</taxon>
        <taxon>Dikarya</taxon>
        <taxon>Basidiomycota</taxon>
        <taxon>Agaricomycotina</taxon>
        <taxon>Agaricomycetes</taxon>
        <taxon>Agaricomycetidae</taxon>
        <taxon>Agaricales</taxon>
        <taxon>Marasmiineae</taxon>
        <taxon>Mycenaceae</taxon>
        <taxon>Favolaschia</taxon>
    </lineage>
</organism>
<dbReference type="EMBL" id="JAWWNJ010000126">
    <property type="protein sequence ID" value="KAK6988010.1"/>
    <property type="molecule type" value="Genomic_DNA"/>
</dbReference>
<keyword evidence="1" id="KW-0472">Membrane</keyword>
<evidence type="ECO:0000256" key="1">
    <source>
        <dbReference type="SAM" id="Phobius"/>
    </source>
</evidence>
<comment type="caution">
    <text evidence="3">The sequence shown here is derived from an EMBL/GenBank/DDBJ whole genome shotgun (WGS) entry which is preliminary data.</text>
</comment>
<dbReference type="AlphaFoldDB" id="A0AAV9ZN91"/>
<keyword evidence="4" id="KW-1185">Reference proteome</keyword>
<dbReference type="Pfam" id="PF20153">
    <property type="entry name" value="DUF6535"/>
    <property type="match status" value="1"/>
</dbReference>
<keyword evidence="1" id="KW-0812">Transmembrane</keyword>
<reference evidence="3 4" key="1">
    <citation type="journal article" date="2024" name="J Genomics">
        <title>Draft genome sequencing and assembly of Favolaschia claudopus CIRM-BRFM 2984 isolated from oak limbs.</title>
        <authorList>
            <person name="Navarro D."/>
            <person name="Drula E."/>
            <person name="Chaduli D."/>
            <person name="Cazenave R."/>
            <person name="Ahrendt S."/>
            <person name="Wang J."/>
            <person name="Lipzen A."/>
            <person name="Daum C."/>
            <person name="Barry K."/>
            <person name="Grigoriev I.V."/>
            <person name="Favel A."/>
            <person name="Rosso M.N."/>
            <person name="Martin F."/>
        </authorList>
    </citation>
    <scope>NUCLEOTIDE SEQUENCE [LARGE SCALE GENOMIC DNA]</scope>
    <source>
        <strain evidence="3 4">CIRM-BRFM 2984</strain>
    </source>
</reference>
<feature type="transmembrane region" description="Helical" evidence="1">
    <location>
        <begin position="141"/>
        <end position="161"/>
    </location>
</feature>
<accession>A0AAV9ZN91</accession>
<feature type="transmembrane region" description="Helical" evidence="1">
    <location>
        <begin position="167"/>
        <end position="185"/>
    </location>
</feature>
<dbReference type="InterPro" id="IPR045338">
    <property type="entry name" value="DUF6535"/>
</dbReference>
<feature type="domain" description="DUF6535" evidence="2">
    <location>
        <begin position="68"/>
        <end position="163"/>
    </location>
</feature>
<keyword evidence="1" id="KW-1133">Transmembrane helix</keyword>
<gene>
    <name evidence="3" type="ORF">R3P38DRAFT_3332199</name>
</gene>
<proteinExistence type="predicted"/>
<protein>
    <recommendedName>
        <fullName evidence="2">DUF6535 domain-containing protein</fullName>
    </recommendedName>
</protein>
<evidence type="ECO:0000313" key="4">
    <source>
        <dbReference type="Proteomes" id="UP001362999"/>
    </source>
</evidence>
<sequence length="231" mass="25931">MSKAIADLKPKPTTEKKTAFWNGYHTLASEYDKEFLQKYGTDLDTSLIFAGLFSAVSSAFIIQIQPEFETTPHRLTVIAQSFLYVSLGSTLLTALLAVLGKQWLMYYSAAGERGTVETRGLERQRKLDGLQKWKFELIMQAFPLLLQFALFLFAAALSVYLWKIHPITVGSTIAYLALVASAIFFKDSPFQTPLAPFCRAIGSYMIPESVKSKGQALYMECVYLHTTCQLH</sequence>
<dbReference type="Proteomes" id="UP001362999">
    <property type="component" value="Unassembled WGS sequence"/>
</dbReference>
<feature type="transmembrane region" description="Helical" evidence="1">
    <location>
        <begin position="47"/>
        <end position="65"/>
    </location>
</feature>
<feature type="transmembrane region" description="Helical" evidence="1">
    <location>
        <begin position="77"/>
        <end position="99"/>
    </location>
</feature>
<evidence type="ECO:0000259" key="2">
    <source>
        <dbReference type="Pfam" id="PF20153"/>
    </source>
</evidence>
<evidence type="ECO:0000313" key="3">
    <source>
        <dbReference type="EMBL" id="KAK6988010.1"/>
    </source>
</evidence>
<name>A0AAV9ZN91_9AGAR</name>